<feature type="compositionally biased region" description="Basic residues" evidence="6">
    <location>
        <begin position="488"/>
        <end position="497"/>
    </location>
</feature>
<name>A0AAD7SDW4_9TELE</name>
<dbReference type="PANTHER" id="PTHR45912">
    <property type="entry name" value="CILIA- AND FLAGELLA-ASSOCIATED PROTEIN 47"/>
    <property type="match status" value="1"/>
</dbReference>
<gene>
    <name evidence="8" type="ORF">AAFF_G00391110</name>
</gene>
<evidence type="ECO:0000256" key="2">
    <source>
        <dbReference type="ARBA" id="ARBA00004496"/>
    </source>
</evidence>
<dbReference type="Pfam" id="PF26579">
    <property type="entry name" value="Ig_CFAP47"/>
    <property type="match status" value="1"/>
</dbReference>
<feature type="region of interest" description="Disordered" evidence="6">
    <location>
        <begin position="447"/>
        <end position="524"/>
    </location>
</feature>
<dbReference type="GO" id="GO:0007288">
    <property type="term" value="P:sperm axoneme assembly"/>
    <property type="evidence" value="ECO:0007669"/>
    <property type="project" value="TreeGrafter"/>
</dbReference>
<dbReference type="GO" id="GO:0005929">
    <property type="term" value="C:cilium"/>
    <property type="evidence" value="ECO:0007669"/>
    <property type="project" value="UniProtKB-SubCell"/>
</dbReference>
<keyword evidence="9" id="KW-1185">Reference proteome</keyword>
<dbReference type="EMBL" id="JAINUG010000074">
    <property type="protein sequence ID" value="KAJ8400757.1"/>
    <property type="molecule type" value="Genomic_DNA"/>
</dbReference>
<evidence type="ECO:0000313" key="8">
    <source>
        <dbReference type="EMBL" id="KAJ8400757.1"/>
    </source>
</evidence>
<dbReference type="Proteomes" id="UP001221898">
    <property type="component" value="Unassembled WGS sequence"/>
</dbReference>
<dbReference type="InterPro" id="IPR056343">
    <property type="entry name" value="CFAP47_dom"/>
</dbReference>
<evidence type="ECO:0000313" key="9">
    <source>
        <dbReference type="Proteomes" id="UP001221898"/>
    </source>
</evidence>
<dbReference type="InterPro" id="IPR053879">
    <property type="entry name" value="HYDIN_VesB_CFA65-like_Ig"/>
</dbReference>
<feature type="compositionally biased region" description="Polar residues" evidence="6">
    <location>
        <begin position="556"/>
        <end position="570"/>
    </location>
</feature>
<keyword evidence="4" id="KW-0969">Cilium</keyword>
<dbReference type="PANTHER" id="PTHR45912:SF3">
    <property type="entry name" value="CILIA- AND FLAGELLA-ASSOCIATED PROTEIN 47"/>
    <property type="match status" value="1"/>
</dbReference>
<feature type="compositionally biased region" description="Pro residues" evidence="6">
    <location>
        <begin position="455"/>
        <end position="464"/>
    </location>
</feature>
<sequence>MRLNGPISQLFKLRVANSDRPIAAGLCLTATVEFTAGNEGNASDRLVLVTDHGTKDIPLHAFFPACSLQMDSLVDFGSMAADSQLINKEVVLTNNGSAPGSFQILYRGDTPLSITPTSGVLAPKSTQLVRVELCTDQPRLVSEEAEVKLQDSDDVVLRIRGEVLEQHLELLDTSRKEKLSCLQFGSAYFGTCRLQKVVLENRGPKTCNWVAVLQDDAVGTEAGTDLLASTHAALLERNGNGDANAGASRDSSAVVACVPSEGRLRPNKRITLAVCFSPGGSGAWDKRSSTHAAERDFSLFMTFSIVGSTPPCNGSVELAITGSGLPLSLTISPSSHCNFKRCMLGESADVKLVLQNHSSVLPVPFKFRNIANFSAEPTGGRISPEQCQDVVLTFKPRQIGKFSVQFFMSVLGQVAKMDSSMARLHFRNFHHEILHMSAVCRATSFRAPSDLGPAEPNPPPPPTGPVASAGTAAQLEGACSGEPERRAGAVRKTRPRGRTPDQRRGDSAAAARPRSPAARCRAGAEPYRHVDPDCAFTVEEALERKQHKDCYRLFSRNQRQQRSTDGSQGELQDDVNIGMRPAAGLLSPRLSLRDVDLGQSGDGSFARQSCLLTTRTLAAVETRLVTEGRNAVPSTAEELADCSNTLTIQQLHQVVIGPSVVDFGEVCANSTSVQQLELANSLPAHVWAQVEVGCPELQRSSPLSHVLAPLSRTELRLVFESDILGPFSRSVSYTLNGRHSGRVLVQARVVSVALELSADELVLSPVHSLLSQSGYRRSVTLFNRRNHPAQFTWTPIVTESGIAFSIRPATGTVEAHQELDCEVVWHPSYYSPHQGSFELAVHEGNTAELKCVAEVESPCIQLAEKHLLFGTVPLNVTSVRTAVLRNTGHNHAYFQVFDAQPLPGMVVTPTEGVVPVGGRADIQLRFTPGAVVKFDTRVEVRRFDRRSLWQQYHLYRCAELKVPGAEGRGCVEAPRVEINPTSFRFHGVYTGSTRAIPFSLQNHSETRTCVRFDLSEHKDFAVHFPKDAGSTENLRHFRTTIEGQSTVDCSLVFSPTEVAAHCFNLPMTLNNIGVPSPPPSSAPRTPSVRRRHIVTPRPQIVTVGTPSRRVHGTALRPPLEMSQCKIHFEIYPVEGSPPAAETQTLELRNVSLKEVRWRFVQETPALEGTEDPFFVYPETGVLQPEQSMNVTVTFSPASPGLFSTTVPLVLRDDAPHPFRVLSLSARVRRPHIAFLPARLIFAHVPLDTLTTVSLSLLPSGYARGSSLRVKIEEVALEGGERARPFSVQLPKDGIPPQAPGSCVPLDCTVTFRSMQPLSIVTHIAFLDKDSNRFHVEVCAVADNCLLTLWPYMALHRTDQQVILKIGHQGEDPGQAQLAGDMMLRPCPSRSPAFLSGSPSSTSAICSSTREGTPTNEGEDAASERAAQVTHPRDIPERMRNLGFPSFPPEDSEEGYFSHIVLQTVQNWFSQFGWPRGPHAITVPQSMRNAVCKMPAPNPGSNCRRKTARTIYGMIFHLSGQVLPGVSSSQSVPRGLRERARQLHRQHSTVLDFLGTHGASLAHIRPEYLFEQRDFNRWQSLQAQREGSVAVHINVDVDVFESLSKRAWTDVMLQTYKVLLLPRITEQSLGSPQRCESTEQIPTFSTEPLSSNVYSSGERRVLAWLNINYHSMRARVWSAGARPGDIPPVKWVMNFDLDLADGLVLAALLAAYCPFLIPTHFCRMYTSTNSLEQNLHNSIILSHAFQLLRLDIDILATELSDPNPVQLLMLCLHLYERLPQYLPQRAVTLSGNLHHIFTSQVRLKNPSSRPLVYHASILGREAAHFFLPRGQSVTVPQSKVSRADARSRTRRVGYLDVPVHFSCCSLGPMEAVVLFTSRETPGPLGATMVFSMRTEVNHINPSGFAQCRSPCYQLTETSLKVRNQFGKDTMFGVCLLESRDNLFQTADRQYNVKDLIQRIVSVSQRYRDSVRTGGRERNAVEAEQGLRSDQGAIRQFFCPLKNVWVSTGGLNLEIRYLPFYQGRRYCYVLLLNKEVGDMIYLVEATGDLPLASPLIAQPSPNVRLTNALTGTLPQRAVLCLRCGVGSSLQETVRVPLLNEAWEHALALAAQQDMSPLELERRERTGTLYSSTVRARTASPALGPLQTQVVEYSVETSAPDCFLLPDTVTIPVFGVVGDSQQDEDGQGVWMPVGFRPRVEGRYQCQVVLRSGQDIRVHHVEVIVHREGNPTVVEFAIPAHQSLTQYIPLNSDSVRDCVLRGVLHGWGFSAPIEVDVRAGKRLCYPLTFSPTTKCIVKGRFFIVNVTDGTEHNFAVRGVAERPLPLDHVHIECSVQAVVKRRLQVPNHSHATVHCQVVSGLSIVSGPATLVIKQGCTVPYTISVSPWKRGIYKGEISFVADEEDRQSSPEGQLPADMDSIFTPDRLAADEKVWPYEAWFSLEVVCSPGPPMKVITVRCAAHSSIAVEIPVTNPRAEPLELQVCVEGPDLTGEDRVVIPSLGRLVYLANFCPATVGRKSGSVIFQSEVVGEYWYELDLVADPPVATTLPDCRCELGKWTRISLPLTNPTDEKLELGALSSNTRNFIVELDASQKVVVEPHSTTQVWLRFRPSALGRGSHTTRISFTCTQLGEWNFLLSGTGVSPQLMEALSIASRVGSHSSIIVPFKNPMEHEVLMSVCCTCLSGNAPRNTGEEQSPSTLQPPVLGTSHAVFSIPLRKTQGTFLPPPGPSSFRTRPHPSFRIILAPDASMEVPVVFSPDCLQRHNAWLVIKLEPSAGLGASRVRPESHGDRALIAWAHEVSQAPLTGGDIPRSPRLPTWEDEGPQRVCWVYPIHGIPEAVLPPSRPTTIVCQARSRVETRVEVQLIGSVPGPSAPPADRDQAGGQHRTPAGAGSRLAQDNFLNNICFKNAEDQAQLTRCVALSLLACERHPQSGVVTLAFNVVFSPYKPCRCEAALSVQSITGGLWKFPLLFISTEQLLEDVINIEAAGLNKTSGMTFRLTSPSRCPEPFTARFLPGSAPDFQVFPHSGELHPRGVPGTLFTVNFTPRMYSRRHRATLVIRTADMQWSYEVNGMLPAYTPPFAQSSMARGSGRLRPRSARRRNYLRENLHIPSTAVSSPFKPKGR</sequence>
<organism evidence="8 9">
    <name type="scientific">Aldrovandia affinis</name>
    <dbReference type="NCBI Taxonomy" id="143900"/>
    <lineage>
        <taxon>Eukaryota</taxon>
        <taxon>Metazoa</taxon>
        <taxon>Chordata</taxon>
        <taxon>Craniata</taxon>
        <taxon>Vertebrata</taxon>
        <taxon>Euteleostomi</taxon>
        <taxon>Actinopterygii</taxon>
        <taxon>Neopterygii</taxon>
        <taxon>Teleostei</taxon>
        <taxon>Notacanthiformes</taxon>
        <taxon>Halosauridae</taxon>
        <taxon>Aldrovandia</taxon>
    </lineage>
</organism>
<dbReference type="Pfam" id="PF24529">
    <property type="entry name" value="CFAP47"/>
    <property type="match status" value="1"/>
</dbReference>
<dbReference type="InterPro" id="IPR013783">
    <property type="entry name" value="Ig-like_fold"/>
</dbReference>
<dbReference type="InterPro" id="IPR001715">
    <property type="entry name" value="CH_dom"/>
</dbReference>
<dbReference type="GO" id="GO:0005737">
    <property type="term" value="C:cytoplasm"/>
    <property type="evidence" value="ECO:0007669"/>
    <property type="project" value="UniProtKB-SubCell"/>
</dbReference>
<dbReference type="Pfam" id="PF22544">
    <property type="entry name" value="HYDIN_VesB_CFA65-like_Ig"/>
    <property type="match status" value="2"/>
</dbReference>
<feature type="region of interest" description="Disordered" evidence="6">
    <location>
        <begin position="556"/>
        <end position="575"/>
    </location>
</feature>
<comment type="caution">
    <text evidence="8">The sequence shown here is derived from an EMBL/GenBank/DDBJ whole genome shotgun (WGS) entry which is preliminary data.</text>
</comment>
<evidence type="ECO:0000256" key="5">
    <source>
        <dbReference type="ARBA" id="ARBA00023273"/>
    </source>
</evidence>
<comment type="subcellular location">
    <subcellularLocation>
        <location evidence="1">Cell projection</location>
        <location evidence="1">Cilium</location>
    </subcellularLocation>
    <subcellularLocation>
        <location evidence="2">Cytoplasm</location>
    </subcellularLocation>
</comment>
<keyword evidence="5" id="KW-0966">Cell projection</keyword>
<reference evidence="8" key="1">
    <citation type="journal article" date="2023" name="Science">
        <title>Genome structures resolve the early diversification of teleost fishes.</title>
        <authorList>
            <person name="Parey E."/>
            <person name="Louis A."/>
            <person name="Montfort J."/>
            <person name="Bouchez O."/>
            <person name="Roques C."/>
            <person name="Iampietro C."/>
            <person name="Lluch J."/>
            <person name="Castinel A."/>
            <person name="Donnadieu C."/>
            <person name="Desvignes T."/>
            <person name="Floi Bucao C."/>
            <person name="Jouanno E."/>
            <person name="Wen M."/>
            <person name="Mejri S."/>
            <person name="Dirks R."/>
            <person name="Jansen H."/>
            <person name="Henkel C."/>
            <person name="Chen W.J."/>
            <person name="Zahm M."/>
            <person name="Cabau C."/>
            <person name="Klopp C."/>
            <person name="Thompson A.W."/>
            <person name="Robinson-Rechavi M."/>
            <person name="Braasch I."/>
            <person name="Lecointre G."/>
            <person name="Bobe J."/>
            <person name="Postlethwait J.H."/>
            <person name="Berthelot C."/>
            <person name="Roest Crollius H."/>
            <person name="Guiguen Y."/>
        </authorList>
    </citation>
    <scope>NUCLEOTIDE SEQUENCE</scope>
    <source>
        <strain evidence="8">NC1722</strain>
    </source>
</reference>
<keyword evidence="3" id="KW-0963">Cytoplasm</keyword>
<feature type="domain" description="Calponin-homology (CH)" evidence="7">
    <location>
        <begin position="1654"/>
        <end position="1778"/>
    </location>
</feature>
<dbReference type="Gene3D" id="2.60.40.10">
    <property type="entry name" value="Immunoglobulins"/>
    <property type="match status" value="6"/>
</dbReference>
<evidence type="ECO:0000256" key="6">
    <source>
        <dbReference type="SAM" id="MobiDB-lite"/>
    </source>
</evidence>
<evidence type="ECO:0000256" key="4">
    <source>
        <dbReference type="ARBA" id="ARBA00023069"/>
    </source>
</evidence>
<feature type="region of interest" description="Disordered" evidence="6">
    <location>
        <begin position="2861"/>
        <end position="2888"/>
    </location>
</feature>
<evidence type="ECO:0000259" key="7">
    <source>
        <dbReference type="PROSITE" id="PS50021"/>
    </source>
</evidence>
<dbReference type="InterPro" id="IPR058952">
    <property type="entry name" value="Ig_CFAP47"/>
</dbReference>
<proteinExistence type="predicted"/>
<dbReference type="SUPFAM" id="SSF47576">
    <property type="entry name" value="Calponin-homology domain, CH-domain"/>
    <property type="match status" value="1"/>
</dbReference>
<protein>
    <recommendedName>
        <fullName evidence="7">Calponin-homology (CH) domain-containing protein</fullName>
    </recommendedName>
</protein>
<feature type="region of interest" description="Disordered" evidence="6">
    <location>
        <begin position="1389"/>
        <end position="1431"/>
    </location>
</feature>
<evidence type="ECO:0000256" key="1">
    <source>
        <dbReference type="ARBA" id="ARBA00004138"/>
    </source>
</evidence>
<dbReference type="InterPro" id="IPR036872">
    <property type="entry name" value="CH_dom_sf"/>
</dbReference>
<dbReference type="PROSITE" id="PS50021">
    <property type="entry name" value="CH"/>
    <property type="match status" value="1"/>
</dbReference>
<feature type="compositionally biased region" description="Low complexity" evidence="6">
    <location>
        <begin position="507"/>
        <end position="524"/>
    </location>
</feature>
<feature type="compositionally biased region" description="Low complexity" evidence="6">
    <location>
        <begin position="1395"/>
        <end position="1407"/>
    </location>
</feature>
<accession>A0AAD7SDW4</accession>
<evidence type="ECO:0000256" key="3">
    <source>
        <dbReference type="ARBA" id="ARBA00022490"/>
    </source>
</evidence>